<accession>A0A4R5QK28</accession>
<dbReference type="Proteomes" id="UP000295096">
    <property type="component" value="Unassembled WGS sequence"/>
</dbReference>
<dbReference type="PROSITE" id="PS51257">
    <property type="entry name" value="PROKAR_LIPOPROTEIN"/>
    <property type="match status" value="1"/>
</dbReference>
<protein>
    <submittedName>
        <fullName evidence="2">Uncharacterized protein</fullName>
    </submittedName>
</protein>
<name>A0A4R5QK28_9PROT</name>
<keyword evidence="3" id="KW-1185">Reference proteome</keyword>
<reference evidence="2 3" key="1">
    <citation type="journal article" date="2016" name="J. Microbiol.">
        <title>Dankookia rubra gen. nov., sp. nov., an alphaproteobacterium isolated from sediment of a shallow stream.</title>
        <authorList>
            <person name="Kim W.H."/>
            <person name="Kim D.H."/>
            <person name="Kang K."/>
            <person name="Ahn T.Y."/>
        </authorList>
    </citation>
    <scope>NUCLEOTIDE SEQUENCE [LARGE SCALE GENOMIC DNA]</scope>
    <source>
        <strain evidence="2 3">JCM30602</strain>
    </source>
</reference>
<sequence length="253" mass="25625">MRGWAAGMMVGALALSSCGSRSTGVVEGADGLLNLTVSGPSLAAATERGLHDATAHCAGQGRQTQILGTQMGRDDYRLAFRCTGRIPVPGAAPVATVPPAAPQMVLLRPEMAPVLSEGIDRRPMALPPPQATLSQQSPAASAMILLQPAKAPGLGSEGLDRRADPQVKAAPAEPRPVRLPPIASPLPRVSAFPPTLELPPVAATVPLSTPPSRLLALPPPAPSLPPGAAPLLAPLATAMTPPPLIGPVGPGRD</sequence>
<proteinExistence type="predicted"/>
<feature type="region of interest" description="Disordered" evidence="1">
    <location>
        <begin position="151"/>
        <end position="181"/>
    </location>
</feature>
<dbReference type="EMBL" id="SMSJ01000007">
    <property type="protein sequence ID" value="TDH63017.1"/>
    <property type="molecule type" value="Genomic_DNA"/>
</dbReference>
<comment type="caution">
    <text evidence="2">The sequence shown here is derived from an EMBL/GenBank/DDBJ whole genome shotgun (WGS) entry which is preliminary data.</text>
</comment>
<dbReference type="OrthoDB" id="10016826at2"/>
<evidence type="ECO:0000256" key="1">
    <source>
        <dbReference type="SAM" id="MobiDB-lite"/>
    </source>
</evidence>
<gene>
    <name evidence="2" type="ORF">E2C06_08460</name>
</gene>
<dbReference type="RefSeq" id="WP_133288163.1">
    <property type="nucleotide sequence ID" value="NZ_SMSJ01000007.1"/>
</dbReference>
<dbReference type="AlphaFoldDB" id="A0A4R5QK28"/>
<evidence type="ECO:0000313" key="2">
    <source>
        <dbReference type="EMBL" id="TDH63017.1"/>
    </source>
</evidence>
<evidence type="ECO:0000313" key="3">
    <source>
        <dbReference type="Proteomes" id="UP000295096"/>
    </source>
</evidence>
<organism evidence="2 3">
    <name type="scientific">Dankookia rubra</name>
    <dbReference type="NCBI Taxonomy" id="1442381"/>
    <lineage>
        <taxon>Bacteria</taxon>
        <taxon>Pseudomonadati</taxon>
        <taxon>Pseudomonadota</taxon>
        <taxon>Alphaproteobacteria</taxon>
        <taxon>Acetobacterales</taxon>
        <taxon>Roseomonadaceae</taxon>
        <taxon>Dankookia</taxon>
    </lineage>
</organism>